<reference evidence="8 9" key="1">
    <citation type="journal article" date="2020" name="Biotechnol. Biofuels">
        <title>New insights from the biogas microbiome by comprehensive genome-resolved metagenomics of nearly 1600 species originating from multiple anaerobic digesters.</title>
        <authorList>
            <person name="Campanaro S."/>
            <person name="Treu L."/>
            <person name="Rodriguez-R L.M."/>
            <person name="Kovalovszki A."/>
            <person name="Ziels R.M."/>
            <person name="Maus I."/>
            <person name="Zhu X."/>
            <person name="Kougias P.G."/>
            <person name="Basile A."/>
            <person name="Luo G."/>
            <person name="Schluter A."/>
            <person name="Konstantinidis K.T."/>
            <person name="Angelidaki I."/>
        </authorList>
    </citation>
    <scope>NUCLEOTIDE SEQUENCE [LARGE SCALE GENOMIC DNA]</scope>
    <source>
        <strain evidence="8">AS05jafATM_4</strain>
    </source>
</reference>
<keyword evidence="4" id="KW-0472">Membrane</keyword>
<feature type="signal peptide" evidence="7">
    <location>
        <begin position="1"/>
        <end position="24"/>
    </location>
</feature>
<evidence type="ECO:0000313" key="8">
    <source>
        <dbReference type="EMBL" id="HHY26987.1"/>
    </source>
</evidence>
<keyword evidence="6" id="KW-0175">Coiled coil</keyword>
<dbReference type="InterPro" id="IPR051906">
    <property type="entry name" value="TolC-like"/>
</dbReference>
<dbReference type="AlphaFoldDB" id="A0A7C7D5V5"/>
<organism evidence="8 9">
    <name type="scientific">Desulfitobacterium dehalogenans</name>
    <dbReference type="NCBI Taxonomy" id="36854"/>
    <lineage>
        <taxon>Bacteria</taxon>
        <taxon>Bacillati</taxon>
        <taxon>Bacillota</taxon>
        <taxon>Clostridia</taxon>
        <taxon>Eubacteriales</taxon>
        <taxon>Desulfitobacteriaceae</taxon>
        <taxon>Desulfitobacterium</taxon>
    </lineage>
</organism>
<accession>A0A7C7D5V5</accession>
<sequence>MKKAVVSILLIGTMLVSTTSAVQANEYKLDIEKVAIESVANSQFIRSYNRQVDLVKKNSADAGAMVNQAKQALIFFNSYELVKVVVLTPQMMENMMTQVTNGQAVVTNAVRLSAYSEYINLLKADYALNTQADLMNSLYEDYKKARLQQEQGSITEYELRLAEIAYEQARYNYLSAQNGRESAVMGINNMMGEDISKKYAALQDNNIVPSLQVKTLGEYTDLALANRVEIINKQNTLDLKKQQYLYDRAGMPTELDVQQQEYEIENLENELALARIDVQQNISELYTGLESAMKKLEAMKYLAKQAEENYAAAQTSYENSLISLNDLNNTKIAKAQADINLKDAELDTWLVQTTMGMACNAGYMPTILQ</sequence>
<name>A0A7C7D5V5_9FIRM</name>
<proteinExistence type="predicted"/>
<dbReference type="Gene3D" id="1.20.1600.10">
    <property type="entry name" value="Outer membrane efflux proteins (OEP)"/>
    <property type="match status" value="2"/>
</dbReference>
<dbReference type="PANTHER" id="PTHR30026:SF20">
    <property type="entry name" value="OUTER MEMBRANE PROTEIN TOLC"/>
    <property type="match status" value="1"/>
</dbReference>
<evidence type="ECO:0000256" key="7">
    <source>
        <dbReference type="SAM" id="SignalP"/>
    </source>
</evidence>
<dbReference type="GO" id="GO:1990281">
    <property type="term" value="C:efflux pump complex"/>
    <property type="evidence" value="ECO:0007669"/>
    <property type="project" value="TreeGrafter"/>
</dbReference>
<evidence type="ECO:0000256" key="6">
    <source>
        <dbReference type="SAM" id="Coils"/>
    </source>
</evidence>
<dbReference type="PANTHER" id="PTHR30026">
    <property type="entry name" value="OUTER MEMBRANE PROTEIN TOLC"/>
    <property type="match status" value="1"/>
</dbReference>
<keyword evidence="3" id="KW-0812">Transmembrane</keyword>
<evidence type="ECO:0000256" key="3">
    <source>
        <dbReference type="ARBA" id="ARBA00022692"/>
    </source>
</evidence>
<protein>
    <submittedName>
        <fullName evidence="8">TolC family protein</fullName>
    </submittedName>
</protein>
<feature type="chain" id="PRO_5027788363" evidence="7">
    <location>
        <begin position="25"/>
        <end position="369"/>
    </location>
</feature>
<keyword evidence="2" id="KW-1134">Transmembrane beta strand</keyword>
<dbReference type="EMBL" id="DUTF01000222">
    <property type="protein sequence ID" value="HHY26987.1"/>
    <property type="molecule type" value="Genomic_DNA"/>
</dbReference>
<evidence type="ECO:0000256" key="2">
    <source>
        <dbReference type="ARBA" id="ARBA00022452"/>
    </source>
</evidence>
<evidence type="ECO:0000256" key="5">
    <source>
        <dbReference type="ARBA" id="ARBA00023237"/>
    </source>
</evidence>
<dbReference type="GO" id="GO:0015288">
    <property type="term" value="F:porin activity"/>
    <property type="evidence" value="ECO:0007669"/>
    <property type="project" value="TreeGrafter"/>
</dbReference>
<dbReference type="GO" id="GO:0009279">
    <property type="term" value="C:cell outer membrane"/>
    <property type="evidence" value="ECO:0007669"/>
    <property type="project" value="UniProtKB-SubCell"/>
</dbReference>
<feature type="coiled-coil region" evidence="6">
    <location>
        <begin position="257"/>
        <end position="316"/>
    </location>
</feature>
<dbReference type="GO" id="GO:0015562">
    <property type="term" value="F:efflux transmembrane transporter activity"/>
    <property type="evidence" value="ECO:0007669"/>
    <property type="project" value="InterPro"/>
</dbReference>
<evidence type="ECO:0000313" key="9">
    <source>
        <dbReference type="Proteomes" id="UP000553059"/>
    </source>
</evidence>
<comment type="subcellular location">
    <subcellularLocation>
        <location evidence="1">Cell outer membrane</location>
    </subcellularLocation>
</comment>
<comment type="caution">
    <text evidence="8">The sequence shown here is derived from an EMBL/GenBank/DDBJ whole genome shotgun (WGS) entry which is preliminary data.</text>
</comment>
<dbReference type="SUPFAM" id="SSF56954">
    <property type="entry name" value="Outer membrane efflux proteins (OEP)"/>
    <property type="match status" value="1"/>
</dbReference>
<evidence type="ECO:0000256" key="1">
    <source>
        <dbReference type="ARBA" id="ARBA00004442"/>
    </source>
</evidence>
<dbReference type="Proteomes" id="UP000553059">
    <property type="component" value="Unassembled WGS sequence"/>
</dbReference>
<evidence type="ECO:0000256" key="4">
    <source>
        <dbReference type="ARBA" id="ARBA00023136"/>
    </source>
</evidence>
<keyword evidence="5" id="KW-0998">Cell outer membrane</keyword>
<gene>
    <name evidence="8" type="ORF">GX523_09650</name>
</gene>
<keyword evidence="7" id="KW-0732">Signal</keyword>